<organism evidence="2 3">
    <name type="scientific">Lasiosphaeria hispida</name>
    <dbReference type="NCBI Taxonomy" id="260671"/>
    <lineage>
        <taxon>Eukaryota</taxon>
        <taxon>Fungi</taxon>
        <taxon>Dikarya</taxon>
        <taxon>Ascomycota</taxon>
        <taxon>Pezizomycotina</taxon>
        <taxon>Sordariomycetes</taxon>
        <taxon>Sordariomycetidae</taxon>
        <taxon>Sordariales</taxon>
        <taxon>Lasiosphaeriaceae</taxon>
        <taxon>Lasiosphaeria</taxon>
    </lineage>
</organism>
<feature type="region of interest" description="Disordered" evidence="1">
    <location>
        <begin position="169"/>
        <end position="188"/>
    </location>
</feature>
<evidence type="ECO:0000313" key="3">
    <source>
        <dbReference type="Proteomes" id="UP001275084"/>
    </source>
</evidence>
<dbReference type="AlphaFoldDB" id="A0AAJ0H7P2"/>
<evidence type="ECO:0000256" key="1">
    <source>
        <dbReference type="SAM" id="MobiDB-lite"/>
    </source>
</evidence>
<reference evidence="2" key="1">
    <citation type="journal article" date="2023" name="Mol. Phylogenet. Evol.">
        <title>Genome-scale phylogeny and comparative genomics of the fungal order Sordariales.</title>
        <authorList>
            <person name="Hensen N."/>
            <person name="Bonometti L."/>
            <person name="Westerberg I."/>
            <person name="Brannstrom I.O."/>
            <person name="Guillou S."/>
            <person name="Cros-Aarteil S."/>
            <person name="Calhoun S."/>
            <person name="Haridas S."/>
            <person name="Kuo A."/>
            <person name="Mondo S."/>
            <person name="Pangilinan J."/>
            <person name="Riley R."/>
            <person name="LaButti K."/>
            <person name="Andreopoulos B."/>
            <person name="Lipzen A."/>
            <person name="Chen C."/>
            <person name="Yan M."/>
            <person name="Daum C."/>
            <person name="Ng V."/>
            <person name="Clum A."/>
            <person name="Steindorff A."/>
            <person name="Ohm R.A."/>
            <person name="Martin F."/>
            <person name="Silar P."/>
            <person name="Natvig D.O."/>
            <person name="Lalanne C."/>
            <person name="Gautier V."/>
            <person name="Ament-Velasquez S.L."/>
            <person name="Kruys A."/>
            <person name="Hutchinson M.I."/>
            <person name="Powell A.J."/>
            <person name="Barry K."/>
            <person name="Miller A.N."/>
            <person name="Grigoriev I.V."/>
            <person name="Debuchy R."/>
            <person name="Gladieux P."/>
            <person name="Hiltunen Thoren M."/>
            <person name="Johannesson H."/>
        </authorList>
    </citation>
    <scope>NUCLEOTIDE SEQUENCE</scope>
    <source>
        <strain evidence="2">CBS 955.72</strain>
    </source>
</reference>
<comment type="caution">
    <text evidence="2">The sequence shown here is derived from an EMBL/GenBank/DDBJ whole genome shotgun (WGS) entry which is preliminary data.</text>
</comment>
<accession>A0AAJ0H7P2</accession>
<reference evidence="2" key="2">
    <citation type="submission" date="2023-06" db="EMBL/GenBank/DDBJ databases">
        <authorList>
            <consortium name="Lawrence Berkeley National Laboratory"/>
            <person name="Haridas S."/>
            <person name="Hensen N."/>
            <person name="Bonometti L."/>
            <person name="Westerberg I."/>
            <person name="Brannstrom I.O."/>
            <person name="Guillou S."/>
            <person name="Cros-Aarteil S."/>
            <person name="Calhoun S."/>
            <person name="Kuo A."/>
            <person name="Mondo S."/>
            <person name="Pangilinan J."/>
            <person name="Riley R."/>
            <person name="Labutti K."/>
            <person name="Andreopoulos B."/>
            <person name="Lipzen A."/>
            <person name="Chen C."/>
            <person name="Yanf M."/>
            <person name="Daum C."/>
            <person name="Ng V."/>
            <person name="Clum A."/>
            <person name="Steindorff A."/>
            <person name="Ohm R."/>
            <person name="Martin F."/>
            <person name="Silar P."/>
            <person name="Natvig D."/>
            <person name="Lalanne C."/>
            <person name="Gautier V."/>
            <person name="Ament-Velasquez S.L."/>
            <person name="Kruys A."/>
            <person name="Hutchinson M.I."/>
            <person name="Powell A.J."/>
            <person name="Barry K."/>
            <person name="Miller A.N."/>
            <person name="Grigoriev I.V."/>
            <person name="Debuchy R."/>
            <person name="Gladieux P."/>
            <person name="Thoren M.H."/>
            <person name="Johannesson H."/>
        </authorList>
    </citation>
    <scope>NUCLEOTIDE SEQUENCE</scope>
    <source>
        <strain evidence="2">CBS 955.72</strain>
    </source>
</reference>
<protein>
    <submittedName>
        <fullName evidence="2">Uncharacterized protein</fullName>
    </submittedName>
</protein>
<gene>
    <name evidence="2" type="ORF">B0T25DRAFT_355428</name>
</gene>
<keyword evidence="3" id="KW-1185">Reference proteome</keyword>
<name>A0AAJ0H7P2_9PEZI</name>
<proteinExistence type="predicted"/>
<feature type="region of interest" description="Disordered" evidence="1">
    <location>
        <begin position="58"/>
        <end position="77"/>
    </location>
</feature>
<evidence type="ECO:0000313" key="2">
    <source>
        <dbReference type="EMBL" id="KAK3341882.1"/>
    </source>
</evidence>
<dbReference type="EMBL" id="JAUIQD010000008">
    <property type="protein sequence ID" value="KAK3341882.1"/>
    <property type="molecule type" value="Genomic_DNA"/>
</dbReference>
<dbReference type="Proteomes" id="UP001275084">
    <property type="component" value="Unassembled WGS sequence"/>
</dbReference>
<feature type="region of interest" description="Disordered" evidence="1">
    <location>
        <begin position="1"/>
        <end position="22"/>
    </location>
</feature>
<sequence>MLPPPYRQKQTTPNTGKRPARICPKPAIAHAHATLFDPCSRRFSRPCQNRQYCRTASHQRRGKKILPGPSHHPRRLPLPHLPHLDLSDLVWLKLADAECKMAPATRGIPKGQAMPAPRCHLFIIFRYVTPFSFIACSFSSLGRHRIFFLQVSLGSHLGLAKPACRRRHGLRPGRKLSSSPAEQAARNRHRRLSLTGLAGSVAGLNGAAPRPKRACGFPLRCDTSRDLSSPFGTGQLRQSI</sequence>